<sequence length="804" mass="88252">MSSIRPTRLPPPSRAARPVERLASLKNPSPLRRPQAKPTTHPKTKTCPNPGCPAPNIVEDDGQRVCSGCGTVISEANIVSEITFGESSSGAAIVQGTYIAADQSHVRSTGPGFQRGGGIESREITEQNGNRYIAQLSRALHIPESASKAAGQIFKLAVGLNFIQGRRTKTVAAICLYVACRRQDGNTVMLIDFADVLMVWLIFTTQLDSDLTSIQINVFKLGRTYKALLDELRIGGNIFIMNPIDPESLIYRFAKQLEFGPSMMQVASEAVRIVQRMSRDWMITGRRPAGICGAALILAARMNNFRRTVREVVYVVKVTELTINQRLNEFKATDSGDLTVDQFRSVDLETSHDPPSFSHSKDPKRARTGKKRKAPETAAEIEDDDEPSQTPPPERPRRVDADGFAIPDIPVDPTILSPETEGSELSSDPNTVSSDTAKAGRRKTSNAPLLPEPTAAELASESALESEMTELLSSGSSLVASAEVPKTNGRVPENSPANSPTKPVPDTEEIDPMEFDSDPEVRYCLLSPEEVEIKERIWVHENKDYLRDQQTKALKRALAEADPSAAGSSHKPRKRRKGRMGDVTYLSGEGPDGERTSSRASTPAEATRLMLERRGFSKKINYSLLEKLYEDDTEIKRKESESESARSRSRTRSRSVSISRSIRSSSVISERGSAFLGGFRPSTTRSRAVKARQTSSPAVAVPPRMSATPEPGRAPLPTPPSTKIVPAAPEPEPEQPTNPNEEILGYLPETAPPTQHKLGDEEDYDEEEDDDEEEEEEEEEDRVDDAFAGNYYDEGSDGGYGDDY</sequence>
<gene>
    <name evidence="1" type="primary">BRF1</name>
    <name evidence="1" type="ORF">LOY88_001209</name>
</gene>
<evidence type="ECO:0000313" key="1">
    <source>
        <dbReference type="EMBL" id="KAI2391385.1"/>
    </source>
</evidence>
<proteinExistence type="predicted"/>
<dbReference type="EMBL" id="JALBCA010000012">
    <property type="protein sequence ID" value="KAI2391385.1"/>
    <property type="molecule type" value="Genomic_DNA"/>
</dbReference>
<accession>A0ACB8V2X0</accession>
<protein>
    <submittedName>
        <fullName evidence="1">Transcription factor TFIIIB subunit brf1</fullName>
    </submittedName>
</protein>
<reference evidence="1" key="1">
    <citation type="journal article" date="2022" name="bioRxiv">
        <title>Population genetic analysis of Ophidiomyces ophidiicola, the causative agent of snake fungal disease, indicates recent introductions to the USA.</title>
        <authorList>
            <person name="Ladner J.T."/>
            <person name="Palmer J.M."/>
            <person name="Ettinger C.L."/>
            <person name="Stajich J.E."/>
            <person name="Farrell T.M."/>
            <person name="Glorioso B.M."/>
            <person name="Lawson B."/>
            <person name="Price S.J."/>
            <person name="Stengle A.G."/>
            <person name="Grear D.A."/>
            <person name="Lorch J.M."/>
        </authorList>
    </citation>
    <scope>NUCLEOTIDE SEQUENCE</scope>
    <source>
        <strain evidence="1">NWHC 24266-5</strain>
    </source>
</reference>
<organism evidence="1">
    <name type="scientific">Ophidiomyces ophidiicola</name>
    <dbReference type="NCBI Taxonomy" id="1387563"/>
    <lineage>
        <taxon>Eukaryota</taxon>
        <taxon>Fungi</taxon>
        <taxon>Dikarya</taxon>
        <taxon>Ascomycota</taxon>
        <taxon>Pezizomycotina</taxon>
        <taxon>Eurotiomycetes</taxon>
        <taxon>Eurotiomycetidae</taxon>
        <taxon>Onygenales</taxon>
        <taxon>Onygenaceae</taxon>
        <taxon>Ophidiomyces</taxon>
    </lineage>
</organism>
<comment type="caution">
    <text evidence="1">The sequence shown here is derived from an EMBL/GenBank/DDBJ whole genome shotgun (WGS) entry which is preliminary data.</text>
</comment>
<name>A0ACB8V2X0_9EURO</name>